<dbReference type="EMBL" id="CP049865">
    <property type="protein sequence ID" value="QIK73365.1"/>
    <property type="molecule type" value="Genomic_DNA"/>
</dbReference>
<dbReference type="InterPro" id="IPR036388">
    <property type="entry name" value="WH-like_DNA-bd_sf"/>
</dbReference>
<dbReference type="PROSITE" id="PS50921">
    <property type="entry name" value="ANTAR"/>
    <property type="match status" value="1"/>
</dbReference>
<accession>A0A6G7Y981</accession>
<proteinExistence type="predicted"/>
<dbReference type="InterPro" id="IPR011006">
    <property type="entry name" value="CheY-like_superfamily"/>
</dbReference>
<feature type="domain" description="ANTAR" evidence="1">
    <location>
        <begin position="1"/>
        <end position="55"/>
    </location>
</feature>
<evidence type="ECO:0000313" key="2">
    <source>
        <dbReference type="EMBL" id="QIK73365.1"/>
    </source>
</evidence>
<dbReference type="GO" id="GO:0003723">
    <property type="term" value="F:RNA binding"/>
    <property type="evidence" value="ECO:0007669"/>
    <property type="project" value="InterPro"/>
</dbReference>
<reference evidence="2 3" key="1">
    <citation type="submission" date="2020-03" db="EMBL/GenBank/DDBJ databases">
        <title>Propioniciclava sp. nov., isolated from Hydrophilus acuminatus.</title>
        <authorList>
            <person name="Hyun D.-W."/>
            <person name="Bae J.-W."/>
        </authorList>
    </citation>
    <scope>NUCLEOTIDE SEQUENCE [LARGE SCALE GENOMIC DNA]</scope>
    <source>
        <strain evidence="2 3">HDW11</strain>
    </source>
</reference>
<dbReference type="Proteomes" id="UP000501058">
    <property type="component" value="Chromosome"/>
</dbReference>
<keyword evidence="3" id="KW-1185">Reference proteome</keyword>
<evidence type="ECO:0000259" key="1">
    <source>
        <dbReference type="PROSITE" id="PS50921"/>
    </source>
</evidence>
<dbReference type="InterPro" id="IPR005561">
    <property type="entry name" value="ANTAR"/>
</dbReference>
<organism evidence="2 3">
    <name type="scientific">Propioniciclava coleopterorum</name>
    <dbReference type="NCBI Taxonomy" id="2714937"/>
    <lineage>
        <taxon>Bacteria</taxon>
        <taxon>Bacillati</taxon>
        <taxon>Actinomycetota</taxon>
        <taxon>Actinomycetes</taxon>
        <taxon>Propionibacteriales</taxon>
        <taxon>Propionibacteriaceae</taxon>
        <taxon>Propioniciclava</taxon>
    </lineage>
</organism>
<name>A0A6G7Y981_9ACTN</name>
<dbReference type="Pfam" id="PF03861">
    <property type="entry name" value="ANTAR"/>
    <property type="match status" value="1"/>
</dbReference>
<gene>
    <name evidence="2" type="ORF">G7070_15215</name>
</gene>
<evidence type="ECO:0000313" key="3">
    <source>
        <dbReference type="Proteomes" id="UP000501058"/>
    </source>
</evidence>
<dbReference type="AlphaFoldDB" id="A0A6G7Y981"/>
<protein>
    <submittedName>
        <fullName evidence="2">ANTAR domain-containing protein</fullName>
    </submittedName>
</protein>
<dbReference type="SMART" id="SM01012">
    <property type="entry name" value="ANTAR"/>
    <property type="match status" value="1"/>
</dbReference>
<dbReference type="KEGG" id="prv:G7070_15215"/>
<dbReference type="SUPFAM" id="SSF52172">
    <property type="entry name" value="CheY-like"/>
    <property type="match status" value="1"/>
</dbReference>
<sequence length="61" mass="6539">MASRSSALVNRTVIGQAQGILMERFRATPQEAFAMLRAASQRTNHKLSAVAAVVAETGRLP</sequence>
<dbReference type="Gene3D" id="1.10.10.10">
    <property type="entry name" value="Winged helix-like DNA-binding domain superfamily/Winged helix DNA-binding domain"/>
    <property type="match status" value="1"/>
</dbReference>